<dbReference type="InterPro" id="IPR051446">
    <property type="entry name" value="HTH_trans_reg/aminotransferase"/>
</dbReference>
<dbReference type="PANTHER" id="PTHR46577:SF1">
    <property type="entry name" value="HTH-TYPE TRANSCRIPTIONAL REGULATORY PROTEIN GABR"/>
    <property type="match status" value="1"/>
</dbReference>
<dbReference type="OrthoDB" id="9802328at2"/>
<keyword evidence="2" id="KW-0808">Transferase</keyword>
<dbReference type="PANTHER" id="PTHR46577">
    <property type="entry name" value="HTH-TYPE TRANSCRIPTIONAL REGULATORY PROTEIN GABR"/>
    <property type="match status" value="1"/>
</dbReference>
<name>A0A4Q9KL68_PROTD</name>
<keyword evidence="3" id="KW-1185">Reference proteome</keyword>
<evidence type="ECO:0000313" key="3">
    <source>
        <dbReference type="Proteomes" id="UP000291933"/>
    </source>
</evidence>
<evidence type="ECO:0000313" key="2">
    <source>
        <dbReference type="EMBL" id="TBT94640.1"/>
    </source>
</evidence>
<dbReference type="SUPFAM" id="SSF53383">
    <property type="entry name" value="PLP-dependent transferases"/>
    <property type="match status" value="1"/>
</dbReference>
<dbReference type="InterPro" id="IPR015421">
    <property type="entry name" value="PyrdxlP-dep_Trfase_major"/>
</dbReference>
<keyword evidence="2" id="KW-0032">Aminotransferase</keyword>
<dbReference type="RefSeq" id="WP_131172342.1">
    <property type="nucleotide sequence ID" value="NZ_FXTL01000011.1"/>
</dbReference>
<dbReference type="Gene3D" id="3.40.640.10">
    <property type="entry name" value="Type I PLP-dependent aspartate aminotransferase-like (Major domain)"/>
    <property type="match status" value="1"/>
</dbReference>
<gene>
    <name evidence="2" type="ORF">ET996_09585</name>
</gene>
<reference evidence="2 3" key="1">
    <citation type="submission" date="2019-01" db="EMBL/GenBank/DDBJ databases">
        <title>Lactibacter flavus gen. nov., sp. nov., a novel bacterium of the family Propionibacteriaceae isolated from raw milk and dairy products.</title>
        <authorList>
            <person name="Huptas C."/>
            <person name="Wenning M."/>
            <person name="Breitenwieser F."/>
            <person name="Doll E."/>
            <person name="Von Neubeck M."/>
            <person name="Busse H.-J."/>
            <person name="Scherer S."/>
        </authorList>
    </citation>
    <scope>NUCLEOTIDE SEQUENCE [LARGE SCALE GENOMIC DNA]</scope>
    <source>
        <strain evidence="2 3">DSM 22130</strain>
    </source>
</reference>
<comment type="caution">
    <text evidence="2">The sequence shown here is derived from an EMBL/GenBank/DDBJ whole genome shotgun (WGS) entry which is preliminary data.</text>
</comment>
<protein>
    <submittedName>
        <fullName evidence="2">Aminotransferase class I/II-fold pyridoxal phosphate-dependent enzyme</fullName>
    </submittedName>
</protein>
<feature type="domain" description="Aminotransferase class I/classII large" evidence="1">
    <location>
        <begin position="6"/>
        <end position="100"/>
    </location>
</feature>
<dbReference type="AlphaFoldDB" id="A0A4Q9KL68"/>
<dbReference type="Pfam" id="PF00155">
    <property type="entry name" value="Aminotran_1_2"/>
    <property type="match status" value="1"/>
</dbReference>
<dbReference type="InterPro" id="IPR004839">
    <property type="entry name" value="Aminotransferase_I/II_large"/>
</dbReference>
<dbReference type="GO" id="GO:0030170">
    <property type="term" value="F:pyridoxal phosphate binding"/>
    <property type="evidence" value="ECO:0007669"/>
    <property type="project" value="InterPro"/>
</dbReference>
<dbReference type="Proteomes" id="UP000291933">
    <property type="component" value="Unassembled WGS sequence"/>
</dbReference>
<accession>A0A4Q9KL68</accession>
<dbReference type="EMBL" id="SDMR01000011">
    <property type="protein sequence ID" value="TBT94640.1"/>
    <property type="molecule type" value="Genomic_DNA"/>
</dbReference>
<dbReference type="InterPro" id="IPR015424">
    <property type="entry name" value="PyrdxlP-dep_Trfase"/>
</dbReference>
<evidence type="ECO:0000259" key="1">
    <source>
        <dbReference type="Pfam" id="PF00155"/>
    </source>
</evidence>
<sequence>MPANSAPSLRVGYLAARSPALSRLQTAAITDCLFVARPLQETAAELLSSPEWPRHLGRLRRQLGARRDHLLEVLARCWPSDEAVTRPRAGLHLWVPCRRAGSRQP</sequence>
<dbReference type="GO" id="GO:0008483">
    <property type="term" value="F:transaminase activity"/>
    <property type="evidence" value="ECO:0007669"/>
    <property type="project" value="UniProtKB-KW"/>
</dbReference>
<proteinExistence type="predicted"/>
<organism evidence="2 3">
    <name type="scientific">Propioniciclava tarda</name>
    <dbReference type="NCBI Taxonomy" id="433330"/>
    <lineage>
        <taxon>Bacteria</taxon>
        <taxon>Bacillati</taxon>
        <taxon>Actinomycetota</taxon>
        <taxon>Actinomycetes</taxon>
        <taxon>Propionibacteriales</taxon>
        <taxon>Propionibacteriaceae</taxon>
        <taxon>Propioniciclava</taxon>
    </lineage>
</organism>